<name>A0A317QMK6_9ACTN</name>
<evidence type="ECO:0000256" key="1">
    <source>
        <dbReference type="SAM" id="MobiDB-lite"/>
    </source>
</evidence>
<gene>
    <name evidence="2" type="ORF">JD79_03352</name>
</gene>
<proteinExistence type="predicted"/>
<evidence type="ECO:0000313" key="2">
    <source>
        <dbReference type="EMBL" id="PWW24174.1"/>
    </source>
</evidence>
<dbReference type="Proteomes" id="UP000246661">
    <property type="component" value="Unassembled WGS sequence"/>
</dbReference>
<reference evidence="3" key="1">
    <citation type="submission" date="2018-05" db="EMBL/GenBank/DDBJ databases">
        <authorList>
            <person name="Klenk H.-P."/>
            <person name="Huntemann M."/>
            <person name="Clum A."/>
            <person name="Pillay M."/>
            <person name="Palaniappan K."/>
            <person name="Varghese N."/>
            <person name="Mikhailova N."/>
            <person name="Stamatis D."/>
            <person name="Reddy T."/>
            <person name="Daum C."/>
            <person name="Shapiro N."/>
            <person name="Ivanova N."/>
            <person name="Kyrpides N."/>
            <person name="Woyke T."/>
        </authorList>
    </citation>
    <scope>NUCLEOTIDE SEQUENCE [LARGE SCALE GENOMIC DNA]</scope>
    <source>
        <strain evidence="3">DSM 45417</strain>
    </source>
</reference>
<dbReference type="AlphaFoldDB" id="A0A317QMK6"/>
<dbReference type="RefSeq" id="WP_211308015.1">
    <property type="nucleotide sequence ID" value="NZ_QGTX01000001.1"/>
</dbReference>
<feature type="compositionally biased region" description="Low complexity" evidence="1">
    <location>
        <begin position="13"/>
        <end position="22"/>
    </location>
</feature>
<comment type="caution">
    <text evidence="2">The sequence shown here is derived from an EMBL/GenBank/DDBJ whole genome shotgun (WGS) entry which is preliminary data.</text>
</comment>
<evidence type="ECO:0000313" key="3">
    <source>
        <dbReference type="Proteomes" id="UP000246661"/>
    </source>
</evidence>
<keyword evidence="3" id="KW-1185">Reference proteome</keyword>
<feature type="region of interest" description="Disordered" evidence="1">
    <location>
        <begin position="108"/>
        <end position="132"/>
    </location>
</feature>
<dbReference type="EMBL" id="QGTX01000001">
    <property type="protein sequence ID" value="PWW24174.1"/>
    <property type="molecule type" value="Genomic_DNA"/>
</dbReference>
<accession>A0A317QMK6</accession>
<sequence length="132" mass="14544">MRDVETDGRVAPDADPGPAATAPYRFAEQHTPPSAQRASEVAQTTFEHVYEVDPRLMQVHVLQQVFPNWDTLRIMRSRHDHLAWMHRHFASTVVTGSELLAEVEAEAQTGEAVRNPHVPAPGTGSTDGLGAR</sequence>
<organism evidence="2 3">
    <name type="scientific">Geodermatophilus normandii</name>
    <dbReference type="NCBI Taxonomy" id="1137989"/>
    <lineage>
        <taxon>Bacteria</taxon>
        <taxon>Bacillati</taxon>
        <taxon>Actinomycetota</taxon>
        <taxon>Actinomycetes</taxon>
        <taxon>Geodermatophilales</taxon>
        <taxon>Geodermatophilaceae</taxon>
        <taxon>Geodermatophilus</taxon>
    </lineage>
</organism>
<protein>
    <submittedName>
        <fullName evidence="2">Uncharacterized protein</fullName>
    </submittedName>
</protein>
<feature type="region of interest" description="Disordered" evidence="1">
    <location>
        <begin position="1"/>
        <end position="22"/>
    </location>
</feature>
<feature type="compositionally biased region" description="Basic and acidic residues" evidence="1">
    <location>
        <begin position="1"/>
        <end position="12"/>
    </location>
</feature>